<dbReference type="Proteomes" id="UP001153709">
    <property type="component" value="Chromosome 8"/>
</dbReference>
<evidence type="ECO:0000313" key="2">
    <source>
        <dbReference type="Proteomes" id="UP001153709"/>
    </source>
</evidence>
<evidence type="ECO:0000313" key="1">
    <source>
        <dbReference type="EMBL" id="CAG9839485.1"/>
    </source>
</evidence>
<dbReference type="AlphaFoldDB" id="A0A9N9TAP0"/>
<proteinExistence type="predicted"/>
<sequence length="111" mass="13291">MFNLIMDQIIKKFSTLLYGVEAWTLKKSNIKNLEVFEMWCYRRILKISWINRKTNKQVFEQLGKQYEVLNSIKIGKLEYLGHIMKDEKYELLSTIMQGKIKARTSVGRRKI</sequence>
<name>A0A9N9TAP0_DIABA</name>
<dbReference type="EMBL" id="OU898283">
    <property type="protein sequence ID" value="CAG9839485.1"/>
    <property type="molecule type" value="Genomic_DNA"/>
</dbReference>
<protein>
    <submittedName>
        <fullName evidence="1">Uncharacterized protein</fullName>
    </submittedName>
</protein>
<keyword evidence="2" id="KW-1185">Reference proteome</keyword>
<dbReference type="PANTHER" id="PTHR47027:SF8">
    <property type="entry name" value="RIBONUCLEASE H"/>
    <property type="match status" value="1"/>
</dbReference>
<gene>
    <name evidence="1" type="ORF">DIABBA_LOCUS12248</name>
</gene>
<accession>A0A9N9TAP0</accession>
<reference evidence="1" key="1">
    <citation type="submission" date="2022-01" db="EMBL/GenBank/DDBJ databases">
        <authorList>
            <person name="King R."/>
        </authorList>
    </citation>
    <scope>NUCLEOTIDE SEQUENCE</scope>
</reference>
<dbReference type="PANTHER" id="PTHR47027">
    <property type="entry name" value="REVERSE TRANSCRIPTASE DOMAIN-CONTAINING PROTEIN"/>
    <property type="match status" value="1"/>
</dbReference>
<organism evidence="1 2">
    <name type="scientific">Diabrotica balteata</name>
    <name type="common">Banded cucumber beetle</name>
    <dbReference type="NCBI Taxonomy" id="107213"/>
    <lineage>
        <taxon>Eukaryota</taxon>
        <taxon>Metazoa</taxon>
        <taxon>Ecdysozoa</taxon>
        <taxon>Arthropoda</taxon>
        <taxon>Hexapoda</taxon>
        <taxon>Insecta</taxon>
        <taxon>Pterygota</taxon>
        <taxon>Neoptera</taxon>
        <taxon>Endopterygota</taxon>
        <taxon>Coleoptera</taxon>
        <taxon>Polyphaga</taxon>
        <taxon>Cucujiformia</taxon>
        <taxon>Chrysomeloidea</taxon>
        <taxon>Chrysomelidae</taxon>
        <taxon>Galerucinae</taxon>
        <taxon>Diabroticina</taxon>
        <taxon>Diabroticites</taxon>
        <taxon>Diabrotica</taxon>
    </lineage>
</organism>
<feature type="non-terminal residue" evidence="1">
    <location>
        <position position="111"/>
    </location>
</feature>
<dbReference type="OrthoDB" id="6783874at2759"/>